<dbReference type="AlphaFoldDB" id="A0A1Q9EPY6"/>
<sequence>MERRSPEAEYFDLDPPGKAEGPDWEDELRSAQGNAWMRSPTPSVAPRSPSARSNTPSRERNIEEELRLAIGGWEDCRRDEAVEEAKAILRCWDLLGGEGIDVFAFQEVSGLKELALLGLEQDEVQLETIMLLERAAKDLKRFYMNKYSHPNLREEIQAVLDSTKAGKRTGPDLRSIVLSSTPGKLITKVILLRYWGHAARYTPFDWRPITKVTPSMNLPIRLPSEATQHLRSQNVMLQSLVLRVQVMKKESSLFQEQAASVARALDQMTTFRTQSEDLVKKVDTTAGQALDRLMVILPNYVSKNLVQGIQFVLQTQTQPDDQSILTHLRQIYLALQPTRILQQNVQLNPTQSALDDLQGSLQQWMEGKIVEKLSALIDILRKLQVEVTTMNDATGHNRANKVVEYLEQLFECHDAQKDRSMELSSQLHAVMNHVKSACGLCNSNLSQVNAVSNTQWTHGDLLNSLETLRKHDEKLKKQSDAISKVQSQLEKILLKLTPAMPTKAPLPPPPGATTNTYAGATSSTTPTQPTATAPQMTHPTTVPQACSPPQGSGDPPIIRLSNQMGPRQPLQPFENLGVPANRWPQPAFDTRDPHTQQALAYLLGIFGSQ</sequence>
<feature type="region of interest" description="Disordered" evidence="1">
    <location>
        <begin position="500"/>
        <end position="555"/>
    </location>
</feature>
<dbReference type="OrthoDB" id="431365at2759"/>
<gene>
    <name evidence="2" type="ORF">AK812_SmicGene6967</name>
</gene>
<feature type="region of interest" description="Disordered" evidence="1">
    <location>
        <begin position="1"/>
        <end position="60"/>
    </location>
</feature>
<accession>A0A1Q9EPY6</accession>
<comment type="caution">
    <text evidence="2">The sequence shown here is derived from an EMBL/GenBank/DDBJ whole genome shotgun (WGS) entry which is preliminary data.</text>
</comment>
<evidence type="ECO:0000256" key="1">
    <source>
        <dbReference type="SAM" id="MobiDB-lite"/>
    </source>
</evidence>
<evidence type="ECO:0000313" key="2">
    <source>
        <dbReference type="EMBL" id="OLQ09451.1"/>
    </source>
</evidence>
<organism evidence="2 3">
    <name type="scientific">Symbiodinium microadriaticum</name>
    <name type="common">Dinoflagellate</name>
    <name type="synonym">Zooxanthella microadriatica</name>
    <dbReference type="NCBI Taxonomy" id="2951"/>
    <lineage>
        <taxon>Eukaryota</taxon>
        <taxon>Sar</taxon>
        <taxon>Alveolata</taxon>
        <taxon>Dinophyceae</taxon>
        <taxon>Suessiales</taxon>
        <taxon>Symbiodiniaceae</taxon>
        <taxon>Symbiodinium</taxon>
    </lineage>
</organism>
<dbReference type="Proteomes" id="UP000186817">
    <property type="component" value="Unassembled WGS sequence"/>
</dbReference>
<name>A0A1Q9EPY6_SYMMI</name>
<dbReference type="EMBL" id="LSRX01000097">
    <property type="protein sequence ID" value="OLQ09451.1"/>
    <property type="molecule type" value="Genomic_DNA"/>
</dbReference>
<feature type="compositionally biased region" description="Low complexity" evidence="1">
    <location>
        <begin position="38"/>
        <end position="53"/>
    </location>
</feature>
<protein>
    <submittedName>
        <fullName evidence="2">Uncharacterized protein</fullName>
    </submittedName>
</protein>
<proteinExistence type="predicted"/>
<feature type="compositionally biased region" description="Low complexity" evidence="1">
    <location>
        <begin position="512"/>
        <end position="541"/>
    </location>
</feature>
<evidence type="ECO:0000313" key="3">
    <source>
        <dbReference type="Proteomes" id="UP000186817"/>
    </source>
</evidence>
<keyword evidence="3" id="KW-1185">Reference proteome</keyword>
<reference evidence="2 3" key="1">
    <citation type="submission" date="2016-02" db="EMBL/GenBank/DDBJ databases">
        <title>Genome analysis of coral dinoflagellate symbionts highlights evolutionary adaptations to a symbiotic lifestyle.</title>
        <authorList>
            <person name="Aranda M."/>
            <person name="Li Y."/>
            <person name="Liew Y.J."/>
            <person name="Baumgarten S."/>
            <person name="Simakov O."/>
            <person name="Wilson M."/>
            <person name="Piel J."/>
            <person name="Ashoor H."/>
            <person name="Bougouffa S."/>
            <person name="Bajic V.B."/>
            <person name="Ryu T."/>
            <person name="Ravasi T."/>
            <person name="Bayer T."/>
            <person name="Micklem G."/>
            <person name="Kim H."/>
            <person name="Bhak J."/>
            <person name="Lajeunesse T.C."/>
            <person name="Voolstra C.R."/>
        </authorList>
    </citation>
    <scope>NUCLEOTIDE SEQUENCE [LARGE SCALE GENOMIC DNA]</scope>
    <source>
        <strain evidence="2 3">CCMP2467</strain>
    </source>
</reference>